<keyword evidence="4 5" id="KW-0648">Protein biosynthesis</keyword>
<dbReference type="GO" id="GO:0004067">
    <property type="term" value="F:asparaginase activity"/>
    <property type="evidence" value="ECO:0007669"/>
    <property type="project" value="UniProtKB-UniRule"/>
</dbReference>
<comment type="subunit">
    <text evidence="5 8">Heterodimer of GatD and GatE.</text>
</comment>
<comment type="function">
    <text evidence="5 8">Allows the formation of correctly charged Gln-tRNA(Gln) through the transamidation of misacylated Glu-tRNA(Gln) in organisms which lack glutaminyl-tRNA synthetase. The reaction takes place in the presence of glutamine and ATP through an activated gamma-phospho-Glu-tRNA(Gln). The GatDE system is specific for glutamate and does not act on aspartate.</text>
</comment>
<dbReference type="PROSITE" id="PS51732">
    <property type="entry name" value="ASN_GLN_ASE_3"/>
    <property type="match status" value="1"/>
</dbReference>
<dbReference type="InterPro" id="IPR027473">
    <property type="entry name" value="L-asparaginase_C"/>
</dbReference>
<dbReference type="PROSITE" id="PS00917">
    <property type="entry name" value="ASN_GLN_ASE_2"/>
    <property type="match status" value="1"/>
</dbReference>
<evidence type="ECO:0000256" key="4">
    <source>
        <dbReference type="ARBA" id="ARBA00022917"/>
    </source>
</evidence>
<dbReference type="KEGG" id="mvo:Mvol_0270"/>
<evidence type="ECO:0000256" key="8">
    <source>
        <dbReference type="RuleBase" id="RU004457"/>
    </source>
</evidence>
<feature type="active site" evidence="5">
    <location>
        <position position="256"/>
    </location>
</feature>
<comment type="similarity">
    <text evidence="5 8">Belongs to the asparaginase 1 family. GatD subfamily.</text>
</comment>
<dbReference type="GO" id="GO:0006450">
    <property type="term" value="P:regulation of translational fidelity"/>
    <property type="evidence" value="ECO:0007669"/>
    <property type="project" value="InterPro"/>
</dbReference>
<dbReference type="NCBIfam" id="TIGR02153">
    <property type="entry name" value="gatD_arch"/>
    <property type="match status" value="1"/>
</dbReference>
<dbReference type="GO" id="GO:0005524">
    <property type="term" value="F:ATP binding"/>
    <property type="evidence" value="ECO:0007669"/>
    <property type="project" value="UniProtKB-KW"/>
</dbReference>
<dbReference type="NCBIfam" id="NF003217">
    <property type="entry name" value="PRK04183.1"/>
    <property type="match status" value="1"/>
</dbReference>
<dbReference type="InterPro" id="IPR020827">
    <property type="entry name" value="Asparaginase/glutaminase_AS1"/>
</dbReference>
<keyword evidence="2 5" id="KW-0547">Nucleotide-binding</keyword>
<evidence type="ECO:0000259" key="11">
    <source>
        <dbReference type="Pfam" id="PF18195"/>
    </source>
</evidence>
<evidence type="ECO:0000313" key="13">
    <source>
        <dbReference type="Proteomes" id="UP000007722"/>
    </source>
</evidence>
<dbReference type="Proteomes" id="UP000007722">
    <property type="component" value="Chromosome"/>
</dbReference>
<feature type="active site" evidence="5 7">
    <location>
        <position position="179"/>
    </location>
</feature>
<dbReference type="InterPro" id="IPR040918">
    <property type="entry name" value="GatD_N"/>
</dbReference>
<dbReference type="Pfam" id="PF00710">
    <property type="entry name" value="Asparaginase"/>
    <property type="match status" value="1"/>
</dbReference>
<dbReference type="EMBL" id="CP002057">
    <property type="protein sequence ID" value="ADI35930.1"/>
    <property type="molecule type" value="Genomic_DNA"/>
</dbReference>
<dbReference type="Pfam" id="PF18195">
    <property type="entry name" value="GatD_N"/>
    <property type="match status" value="1"/>
</dbReference>
<evidence type="ECO:0000259" key="9">
    <source>
        <dbReference type="Pfam" id="PF00710"/>
    </source>
</evidence>
<feature type="domain" description="GatD N-terminal" evidence="11">
    <location>
        <begin position="30"/>
        <end position="71"/>
    </location>
</feature>
<feature type="domain" description="Asparaginase/glutaminase C-terminal" evidence="10">
    <location>
        <begin position="321"/>
        <end position="431"/>
    </location>
</feature>
<evidence type="ECO:0000256" key="5">
    <source>
        <dbReference type="HAMAP-Rule" id="MF_00586"/>
    </source>
</evidence>
<comment type="catalytic activity">
    <reaction evidence="5 8">
        <text>L-glutamyl-tRNA(Gln) + L-glutamine + ATP + H2O = L-glutaminyl-tRNA(Gln) + L-glutamate + ADP + phosphate + H(+)</text>
        <dbReference type="Rhea" id="RHEA:17521"/>
        <dbReference type="Rhea" id="RHEA-COMP:9681"/>
        <dbReference type="Rhea" id="RHEA-COMP:9684"/>
        <dbReference type="ChEBI" id="CHEBI:15377"/>
        <dbReference type="ChEBI" id="CHEBI:15378"/>
        <dbReference type="ChEBI" id="CHEBI:29985"/>
        <dbReference type="ChEBI" id="CHEBI:30616"/>
        <dbReference type="ChEBI" id="CHEBI:43474"/>
        <dbReference type="ChEBI" id="CHEBI:58359"/>
        <dbReference type="ChEBI" id="CHEBI:78520"/>
        <dbReference type="ChEBI" id="CHEBI:78521"/>
        <dbReference type="ChEBI" id="CHEBI:456216"/>
    </reaction>
</comment>
<reference evidence="12 13" key="1">
    <citation type="submission" date="2010-05" db="EMBL/GenBank/DDBJ databases">
        <title>Complete sequence of Methanococcus voltae A3.</title>
        <authorList>
            <consortium name="US DOE Joint Genome Institute"/>
            <person name="Lucas S."/>
            <person name="Copeland A."/>
            <person name="Lapidus A."/>
            <person name="Cheng J.-F."/>
            <person name="Bruce D."/>
            <person name="Goodwin L."/>
            <person name="Pitluck S."/>
            <person name="Lowry S."/>
            <person name="Clum A."/>
            <person name="Land M."/>
            <person name="Hauser L."/>
            <person name="Kyrpides N."/>
            <person name="Mikhailova N."/>
            <person name="Whitman W.B."/>
            <person name="Woyke T."/>
        </authorList>
    </citation>
    <scope>NUCLEOTIDE SEQUENCE [LARGE SCALE GENOMIC DNA]</scope>
    <source>
        <strain evidence="13">ATCC BAA-1334 / A3</strain>
    </source>
</reference>
<keyword evidence="13" id="KW-1185">Reference proteome</keyword>
<dbReference type="CDD" id="cd08962">
    <property type="entry name" value="GatD"/>
    <property type="match status" value="1"/>
</dbReference>
<feature type="active site" evidence="5">
    <location>
        <position position="180"/>
    </location>
</feature>
<dbReference type="PIRSF" id="PIRSF500175">
    <property type="entry name" value="Glu_ADT_D"/>
    <property type="match status" value="1"/>
</dbReference>
<evidence type="ECO:0000256" key="3">
    <source>
        <dbReference type="ARBA" id="ARBA00022840"/>
    </source>
</evidence>
<dbReference type="InterPro" id="IPR040919">
    <property type="entry name" value="Asparaginase_C"/>
</dbReference>
<dbReference type="OrthoDB" id="371959at2157"/>
<feature type="domain" description="L-asparaginase N-terminal" evidence="9">
    <location>
        <begin position="94"/>
        <end position="277"/>
    </location>
</feature>
<proteinExistence type="inferred from homology"/>
<dbReference type="AlphaFoldDB" id="D7DS20"/>
<gene>
    <name evidence="5" type="primary">gatD</name>
    <name evidence="12" type="ordered locus">Mvol_0270</name>
</gene>
<dbReference type="PROSITE" id="PS00144">
    <property type="entry name" value="ASN_GLN_ASE_1"/>
    <property type="match status" value="1"/>
</dbReference>
<dbReference type="InterPro" id="IPR037152">
    <property type="entry name" value="L-asparaginase_N_sf"/>
</dbReference>
<dbReference type="eggNOG" id="arCOG01924">
    <property type="taxonomic scope" value="Archaea"/>
</dbReference>
<dbReference type="SUPFAM" id="SSF141300">
    <property type="entry name" value="GatD N-terminal domain-like"/>
    <property type="match status" value="1"/>
</dbReference>
<organism evidence="12 13">
    <name type="scientific">Methanococcus voltae (strain ATCC BAA-1334 / A3)</name>
    <dbReference type="NCBI Taxonomy" id="456320"/>
    <lineage>
        <taxon>Archaea</taxon>
        <taxon>Methanobacteriati</taxon>
        <taxon>Methanobacteriota</taxon>
        <taxon>Methanomada group</taxon>
        <taxon>Methanococci</taxon>
        <taxon>Methanococcales</taxon>
        <taxon>Methanococcaceae</taxon>
        <taxon>Methanococcus</taxon>
    </lineage>
</organism>
<name>D7DS20_METV3</name>
<dbReference type="Gene3D" id="3.40.50.1170">
    <property type="entry name" value="L-asparaginase, N-terminal domain"/>
    <property type="match status" value="1"/>
</dbReference>
<dbReference type="InterPro" id="IPR027474">
    <property type="entry name" value="L-asparaginase_N"/>
</dbReference>
<evidence type="ECO:0000256" key="7">
    <source>
        <dbReference type="PROSITE-ProRule" id="PRU10100"/>
    </source>
</evidence>
<keyword evidence="3 5" id="KW-0067">ATP-binding</keyword>
<dbReference type="Pfam" id="PF17763">
    <property type="entry name" value="Asparaginase_C"/>
    <property type="match status" value="1"/>
</dbReference>
<dbReference type="Gene3D" id="3.40.50.40">
    <property type="match status" value="1"/>
</dbReference>
<dbReference type="NCBIfam" id="TIGR00519">
    <property type="entry name" value="asnASE_I"/>
    <property type="match status" value="1"/>
</dbReference>
<dbReference type="InterPro" id="IPR006033">
    <property type="entry name" value="AsnA_fam"/>
</dbReference>
<dbReference type="GO" id="GO:0006520">
    <property type="term" value="P:amino acid metabolic process"/>
    <property type="evidence" value="ECO:0007669"/>
    <property type="project" value="InterPro"/>
</dbReference>
<keyword evidence="1 5" id="KW-0436">Ligase</keyword>
<evidence type="ECO:0000256" key="2">
    <source>
        <dbReference type="ARBA" id="ARBA00022741"/>
    </source>
</evidence>
<dbReference type="FunCoup" id="D7DS20">
    <property type="interactions" value="41"/>
</dbReference>
<dbReference type="SMART" id="SM00870">
    <property type="entry name" value="Asparaginase"/>
    <property type="match status" value="1"/>
</dbReference>
<dbReference type="PANTHER" id="PTHR11707:SF28">
    <property type="entry name" value="60 KDA LYSOPHOSPHOLIPASE"/>
    <property type="match status" value="1"/>
</dbReference>
<dbReference type="EC" id="6.3.5.-" evidence="5 8"/>
<dbReference type="Gene3D" id="2.30.30.520">
    <property type="match status" value="1"/>
</dbReference>
<dbReference type="GO" id="GO:0050567">
    <property type="term" value="F:glutaminyl-tRNA synthase (glutamine-hydrolyzing) activity"/>
    <property type="evidence" value="ECO:0007669"/>
    <property type="project" value="UniProtKB-UniRule"/>
</dbReference>
<dbReference type="PANTHER" id="PTHR11707">
    <property type="entry name" value="L-ASPARAGINASE"/>
    <property type="match status" value="1"/>
</dbReference>
<sequence>MSNCLETLKTDIGDLVEITTKEEKTKSETKTSTTYKGTVMPCLKDDVIMIKMSSGYNAGIKKEKIEEIKILSAGETPKHVKTELNIKKEKKLKNISIISTGGTVASRVDYKTGAVHPAFTADDLIRAVPELLSIANISGKAVMNILSENMLPAYWKEVAEHIENEIKNGADGIVIAHGTDTMHYTASALQFMVKSNVPIILVGAQRSSDRPSSDAALNLIASTKFATEGLSGVYVLMHGENGDEYCYLHKSVKVRKLHSSRRDAFKSVNAQPVAKMNMLSKNKKTNEKDYKIEYIADERELKQNITDNSSNVEINTNLEEKVALLKIYPGINSDILKYYTDNGYKGIILEGTGLGHAPETLFNGIKYAIDNGLLVAMTTQTINGRVNMNVYSNGVELQKMGVISCEDMSAETALVKMMYLLANYNLEEVKELIGKNTVGEITKFSLIDLN</sequence>
<evidence type="ECO:0000256" key="1">
    <source>
        <dbReference type="ARBA" id="ARBA00022598"/>
    </source>
</evidence>
<dbReference type="PRINTS" id="PR00139">
    <property type="entry name" value="ASNGLNASE"/>
</dbReference>
<dbReference type="InterPro" id="IPR037222">
    <property type="entry name" value="GatD_N_sf"/>
</dbReference>
<evidence type="ECO:0000313" key="12">
    <source>
        <dbReference type="EMBL" id="ADI35930.1"/>
    </source>
</evidence>
<evidence type="ECO:0000256" key="6">
    <source>
        <dbReference type="PROSITE-ProRule" id="PRU10099"/>
    </source>
</evidence>
<dbReference type="PIRSF" id="PIRSF001220">
    <property type="entry name" value="L-ASNase_gatD"/>
    <property type="match status" value="1"/>
</dbReference>
<keyword evidence="12" id="KW-0808">Transferase</keyword>
<dbReference type="InParanoid" id="D7DS20"/>
<dbReference type="InterPro" id="IPR006034">
    <property type="entry name" value="Asparaginase/glutaminase-like"/>
</dbReference>
<dbReference type="STRING" id="456320.Mvol_0270"/>
<dbReference type="InterPro" id="IPR011878">
    <property type="entry name" value="GatD"/>
</dbReference>
<evidence type="ECO:0000259" key="10">
    <source>
        <dbReference type="Pfam" id="PF17763"/>
    </source>
</evidence>
<dbReference type="SUPFAM" id="SSF53774">
    <property type="entry name" value="Glutaminase/Asparaginase"/>
    <property type="match status" value="1"/>
</dbReference>
<accession>D7DS20</accession>
<dbReference type="GO" id="GO:0006412">
    <property type="term" value="P:translation"/>
    <property type="evidence" value="ECO:0007669"/>
    <property type="project" value="UniProtKB-UniRule"/>
</dbReference>
<dbReference type="InterPro" id="IPR027475">
    <property type="entry name" value="Asparaginase/glutaminase_AS2"/>
</dbReference>
<dbReference type="HAMAP" id="MF_00586">
    <property type="entry name" value="GatD"/>
    <property type="match status" value="1"/>
</dbReference>
<protein>
    <recommendedName>
        <fullName evidence="5 8">Glutamyl-tRNA(Gln) amidotransferase subunit D</fullName>
        <shortName evidence="5">Glu-ADT subunit D</shortName>
        <ecNumber evidence="5 8">6.3.5.-</ecNumber>
    </recommendedName>
</protein>
<dbReference type="GO" id="GO:0016740">
    <property type="term" value="F:transferase activity"/>
    <property type="evidence" value="ECO:0007669"/>
    <property type="project" value="UniProtKB-KW"/>
</dbReference>
<dbReference type="InterPro" id="IPR036152">
    <property type="entry name" value="Asp/glu_Ase-like_sf"/>
</dbReference>
<feature type="active site" evidence="5 6">
    <location>
        <position position="103"/>
    </location>
</feature>
<dbReference type="HOGENOM" id="CLU_019134_2_1_2"/>